<keyword evidence="2" id="KW-0004">4Fe-4S</keyword>
<dbReference type="Proteomes" id="UP000634004">
    <property type="component" value="Unassembled WGS sequence"/>
</dbReference>
<name>A0A8J3CSI1_9PROT</name>
<keyword evidence="2" id="KW-0411">Iron-sulfur</keyword>
<dbReference type="EMBL" id="BMZH01000007">
    <property type="protein sequence ID" value="GHA96021.1"/>
    <property type="molecule type" value="Genomic_DNA"/>
</dbReference>
<reference evidence="4" key="1">
    <citation type="journal article" date="2014" name="Int. J. Syst. Evol. Microbiol.">
        <title>Complete genome sequence of Corynebacterium casei LMG S-19264T (=DSM 44701T), isolated from a smear-ripened cheese.</title>
        <authorList>
            <consortium name="US DOE Joint Genome Institute (JGI-PGF)"/>
            <person name="Walter F."/>
            <person name="Albersmeier A."/>
            <person name="Kalinowski J."/>
            <person name="Ruckert C."/>
        </authorList>
    </citation>
    <scope>NUCLEOTIDE SEQUENCE</scope>
    <source>
        <strain evidence="4">KCTC 32513</strain>
    </source>
</reference>
<evidence type="ECO:0000256" key="1">
    <source>
        <dbReference type="ARBA" id="ARBA00006100"/>
    </source>
</evidence>
<sequence>MPLPSFSRINSLTVRPMVQRLNADPLAVYLHWPYCAAICPYCDFNVHLDKRADEGEQLVAAMVADLAYWRDWSGAREVSSIHFGGGTPSLLTGAQLTTLTEAVRSLWTTEGAEIALEANPNDVTEARIAAWRAAGLTRLSLGVQSFDDAVLTRLGRDHDGASARHALSHAVDNFASVSADLIFGVAGEREARLSEDLDILLDLGVAHISTYQLTIETGTAFARAEARGTRRAVSEDQSAEDFEMISARLRAAGYRHYEVSNFAKPGAESRHNLAYWRGYDYVGVGPGAHGRLWTDAGRIATETALRPTDYIRAVKTDGTALTDRDRLSAEAAAEEYVMMGLRIEDGLSLSRLADIQGQALAIDPALVEEGLLSINGDRLRATPRGRMVLDALTRALLL</sequence>
<dbReference type="Pfam" id="PF04055">
    <property type="entry name" value="Radical_SAM"/>
    <property type="match status" value="1"/>
</dbReference>
<dbReference type="SFLD" id="SFLDF00562">
    <property type="entry name" value="HemN-like__clustered_with_heat"/>
    <property type="match status" value="1"/>
</dbReference>
<dbReference type="GO" id="GO:0051539">
    <property type="term" value="F:4 iron, 4 sulfur cluster binding"/>
    <property type="evidence" value="ECO:0007669"/>
    <property type="project" value="UniProtKB-UniRule"/>
</dbReference>
<keyword evidence="2" id="KW-0408">Iron</keyword>
<gene>
    <name evidence="4" type="ORF">GCM10009069_18670</name>
</gene>
<reference evidence="4" key="2">
    <citation type="submission" date="2020-09" db="EMBL/GenBank/DDBJ databases">
        <authorList>
            <person name="Sun Q."/>
            <person name="Kim S."/>
        </authorList>
    </citation>
    <scope>NUCLEOTIDE SEQUENCE</scope>
    <source>
        <strain evidence="4">KCTC 32513</strain>
    </source>
</reference>
<dbReference type="PANTHER" id="PTHR13932">
    <property type="entry name" value="COPROPORPHYRINIGEN III OXIDASE"/>
    <property type="match status" value="1"/>
</dbReference>
<evidence type="ECO:0000313" key="5">
    <source>
        <dbReference type="Proteomes" id="UP000634004"/>
    </source>
</evidence>
<comment type="similarity">
    <text evidence="1">Belongs to the anaerobic coproporphyrinogen-III oxidase family. HemW subfamily.</text>
</comment>
<dbReference type="Gene3D" id="3.30.750.200">
    <property type="match status" value="1"/>
</dbReference>
<evidence type="ECO:0000259" key="3">
    <source>
        <dbReference type="PROSITE" id="PS51918"/>
    </source>
</evidence>
<dbReference type="SFLD" id="SFLDF00288">
    <property type="entry name" value="HemN-like__clustered_with_nucl"/>
    <property type="match status" value="1"/>
</dbReference>
<dbReference type="InterPro" id="IPR058240">
    <property type="entry name" value="rSAM_sf"/>
</dbReference>
<dbReference type="GO" id="GO:0046872">
    <property type="term" value="F:metal ion binding"/>
    <property type="evidence" value="ECO:0007669"/>
    <property type="project" value="UniProtKB-UniRule"/>
</dbReference>
<dbReference type="PANTHER" id="PTHR13932:SF5">
    <property type="entry name" value="RADICAL S-ADENOSYL METHIONINE DOMAIN-CONTAINING PROTEIN 1, MITOCHONDRIAL"/>
    <property type="match status" value="1"/>
</dbReference>
<organism evidence="4 5">
    <name type="scientific">Algimonas arctica</name>
    <dbReference type="NCBI Taxonomy" id="1479486"/>
    <lineage>
        <taxon>Bacteria</taxon>
        <taxon>Pseudomonadati</taxon>
        <taxon>Pseudomonadota</taxon>
        <taxon>Alphaproteobacteria</taxon>
        <taxon>Maricaulales</taxon>
        <taxon>Robiginitomaculaceae</taxon>
        <taxon>Algimonas</taxon>
    </lineage>
</organism>
<dbReference type="InterPro" id="IPR010723">
    <property type="entry name" value="HemN_C"/>
</dbReference>
<keyword evidence="2" id="KW-0479">Metal-binding</keyword>
<dbReference type="GO" id="GO:0006779">
    <property type="term" value="P:porphyrin-containing compound biosynthetic process"/>
    <property type="evidence" value="ECO:0007669"/>
    <property type="project" value="InterPro"/>
</dbReference>
<dbReference type="InterPro" id="IPR004559">
    <property type="entry name" value="HemW-like"/>
</dbReference>
<protein>
    <recommendedName>
        <fullName evidence="2">Heme chaperone HemW</fullName>
    </recommendedName>
</protein>
<proteinExistence type="inferred from homology"/>
<comment type="subcellular location">
    <subcellularLocation>
        <location evidence="2">Cytoplasm</location>
    </subcellularLocation>
</comment>
<dbReference type="InterPro" id="IPR034505">
    <property type="entry name" value="Coproporphyrinogen-III_oxidase"/>
</dbReference>
<dbReference type="PROSITE" id="PS51918">
    <property type="entry name" value="RADICAL_SAM"/>
    <property type="match status" value="1"/>
</dbReference>
<dbReference type="GO" id="GO:0004109">
    <property type="term" value="F:coproporphyrinogen oxidase activity"/>
    <property type="evidence" value="ECO:0007669"/>
    <property type="project" value="InterPro"/>
</dbReference>
<evidence type="ECO:0000256" key="2">
    <source>
        <dbReference type="RuleBase" id="RU364116"/>
    </source>
</evidence>
<keyword evidence="2" id="KW-0949">S-adenosyl-L-methionine</keyword>
<dbReference type="Pfam" id="PF06969">
    <property type="entry name" value="HemN_C"/>
    <property type="match status" value="1"/>
</dbReference>
<dbReference type="SUPFAM" id="SSF102114">
    <property type="entry name" value="Radical SAM enzymes"/>
    <property type="match status" value="1"/>
</dbReference>
<dbReference type="NCBIfam" id="TIGR00539">
    <property type="entry name" value="hemN_rel"/>
    <property type="match status" value="1"/>
</dbReference>
<dbReference type="SMART" id="SM00729">
    <property type="entry name" value="Elp3"/>
    <property type="match status" value="1"/>
</dbReference>
<accession>A0A8J3CSI1</accession>
<dbReference type="SFLD" id="SFLDG01065">
    <property type="entry name" value="anaerobic_coproporphyrinogen-I"/>
    <property type="match status" value="1"/>
</dbReference>
<dbReference type="AlphaFoldDB" id="A0A8J3CSI1"/>
<evidence type="ECO:0000313" key="4">
    <source>
        <dbReference type="EMBL" id="GHA96021.1"/>
    </source>
</evidence>
<comment type="caution">
    <text evidence="4">The sequence shown here is derived from an EMBL/GenBank/DDBJ whole genome shotgun (WGS) entry which is preliminary data.</text>
</comment>
<dbReference type="InterPro" id="IPR007197">
    <property type="entry name" value="rSAM"/>
</dbReference>
<keyword evidence="5" id="KW-1185">Reference proteome</keyword>
<keyword evidence="2" id="KW-0963">Cytoplasm</keyword>
<feature type="domain" description="Radical SAM core" evidence="3">
    <location>
        <begin position="20"/>
        <end position="255"/>
    </location>
</feature>
<dbReference type="CDD" id="cd01335">
    <property type="entry name" value="Radical_SAM"/>
    <property type="match status" value="1"/>
</dbReference>
<dbReference type="GO" id="GO:0005737">
    <property type="term" value="C:cytoplasm"/>
    <property type="evidence" value="ECO:0007669"/>
    <property type="project" value="UniProtKB-SubCell"/>
</dbReference>
<dbReference type="InterPro" id="IPR006638">
    <property type="entry name" value="Elp3/MiaA/NifB-like_rSAM"/>
</dbReference>
<keyword evidence="2" id="KW-0349">Heme</keyword>
<dbReference type="SFLD" id="SFLDS00029">
    <property type="entry name" value="Radical_SAM"/>
    <property type="match status" value="1"/>
</dbReference>
<keyword evidence="2" id="KW-0143">Chaperone</keyword>
<comment type="function">
    <text evidence="2">Probably acts as a heme chaperone, transferring heme to an unknown acceptor. Binds one molecule of heme per monomer, possibly covalently. Binds 1 [4Fe-4S] cluster. The cluster is coordinated with 3 cysteines and an exchangeable S-adenosyl-L-methionine.</text>
</comment>